<feature type="compositionally biased region" description="Basic and acidic residues" evidence="1">
    <location>
        <begin position="33"/>
        <end position="43"/>
    </location>
</feature>
<evidence type="ECO:0000256" key="1">
    <source>
        <dbReference type="SAM" id="MobiDB-lite"/>
    </source>
</evidence>
<evidence type="ECO:0000313" key="2">
    <source>
        <dbReference type="EMBL" id="SVB95855.1"/>
    </source>
</evidence>
<proteinExistence type="predicted"/>
<dbReference type="EMBL" id="UINC01065808">
    <property type="protein sequence ID" value="SVB95855.1"/>
    <property type="molecule type" value="Genomic_DNA"/>
</dbReference>
<dbReference type="AlphaFoldDB" id="A0A382I8Z6"/>
<gene>
    <name evidence="2" type="ORF">METZ01_LOCUS248709</name>
</gene>
<reference evidence="2" key="1">
    <citation type="submission" date="2018-05" db="EMBL/GenBank/DDBJ databases">
        <authorList>
            <person name="Lanie J.A."/>
            <person name="Ng W.-L."/>
            <person name="Kazmierczak K.M."/>
            <person name="Andrzejewski T.M."/>
            <person name="Davidsen T.M."/>
            <person name="Wayne K.J."/>
            <person name="Tettelin H."/>
            <person name="Glass J.I."/>
            <person name="Rusch D."/>
            <person name="Podicherti R."/>
            <person name="Tsui H.-C.T."/>
            <person name="Winkler M.E."/>
        </authorList>
    </citation>
    <scope>NUCLEOTIDE SEQUENCE</scope>
</reference>
<protein>
    <submittedName>
        <fullName evidence="2">Uncharacterized protein</fullName>
    </submittedName>
</protein>
<name>A0A382I8Z6_9ZZZZ</name>
<feature type="region of interest" description="Disordered" evidence="1">
    <location>
        <begin position="1"/>
        <end position="43"/>
    </location>
</feature>
<organism evidence="2">
    <name type="scientific">marine metagenome</name>
    <dbReference type="NCBI Taxonomy" id="408172"/>
    <lineage>
        <taxon>unclassified sequences</taxon>
        <taxon>metagenomes</taxon>
        <taxon>ecological metagenomes</taxon>
    </lineage>
</organism>
<feature type="compositionally biased region" description="Basic and acidic residues" evidence="1">
    <location>
        <begin position="10"/>
        <end position="21"/>
    </location>
</feature>
<accession>A0A382I8Z6</accession>
<sequence length="43" mass="4759">MKLVEATDQDTSKDLGVKSETDLNESDTQISATKKEEDSDEKV</sequence>